<feature type="transmembrane region" description="Helical" evidence="6">
    <location>
        <begin position="41"/>
        <end position="66"/>
    </location>
</feature>
<dbReference type="InterPro" id="IPR022791">
    <property type="entry name" value="L-PG_synthase/AglD"/>
</dbReference>
<dbReference type="GO" id="GO:0005886">
    <property type="term" value="C:plasma membrane"/>
    <property type="evidence" value="ECO:0007669"/>
    <property type="project" value="UniProtKB-SubCell"/>
</dbReference>
<evidence type="ECO:0000256" key="5">
    <source>
        <dbReference type="ARBA" id="ARBA00023136"/>
    </source>
</evidence>
<evidence type="ECO:0000313" key="8">
    <source>
        <dbReference type="Proteomes" id="UP000028922"/>
    </source>
</evidence>
<comment type="caution">
    <text evidence="7">The sequence shown here is derived from an EMBL/GenBank/DDBJ whole genome shotgun (WGS) entry which is preliminary data.</text>
</comment>
<keyword evidence="4 6" id="KW-1133">Transmembrane helix</keyword>
<comment type="subcellular location">
    <subcellularLocation>
        <location evidence="1">Cell membrane</location>
        <topology evidence="1">Multi-pass membrane protein</topology>
    </subcellularLocation>
</comment>
<dbReference type="Proteomes" id="UP000028922">
    <property type="component" value="Unassembled WGS sequence"/>
</dbReference>
<organism evidence="7 8">
    <name type="scientific">Candidatus Atelocyanobacterium thalassa isolate SIO64986</name>
    <dbReference type="NCBI Taxonomy" id="1527444"/>
    <lineage>
        <taxon>Bacteria</taxon>
        <taxon>Bacillati</taxon>
        <taxon>Cyanobacteriota</taxon>
        <taxon>Cyanophyceae</taxon>
        <taxon>Oscillatoriophycideae</taxon>
        <taxon>Chroococcales</taxon>
        <taxon>Aphanothecaceae</taxon>
        <taxon>Candidatus Atelocyanobacterium</taxon>
        <taxon>Candidatus Atelocyanobacterium thalassae</taxon>
    </lineage>
</organism>
<keyword evidence="3 6" id="KW-0812">Transmembrane</keyword>
<evidence type="ECO:0000313" key="7">
    <source>
        <dbReference type="EMBL" id="KFF41216.1"/>
    </source>
</evidence>
<dbReference type="Pfam" id="PF03706">
    <property type="entry name" value="LPG_synthase_TM"/>
    <property type="match status" value="1"/>
</dbReference>
<feature type="transmembrane region" description="Helical" evidence="6">
    <location>
        <begin position="275"/>
        <end position="301"/>
    </location>
</feature>
<feature type="transmembrane region" description="Helical" evidence="6">
    <location>
        <begin position="108"/>
        <end position="140"/>
    </location>
</feature>
<sequence>MLFIKKKLKWVFLILSFLVIRIILRDSWQDIQNIHIRSNGYLFLLSSLLITFFSHIWSGIFWVYILKSCQQSIKTSLGLKIYLITNVYKYLPGNIGHFLKRVHELQRLGFSVSIVSIAIILEPCLMIVSALLVTLLTYIVDSTRIIINTNIVFLYLMSIIIILIIVHPFFLNKIVIYLSKKKYKILENKSANYIRQYPGLIILGEVVFILLKAQGFILALMSFIPVSLDNFLTLIGSFSFAWLLGLITPGAPGGIGIFEVTVLQMLQSSFLDTEIILATVAIFRIINILAEVSGMCLGYLINNNSLKKIYK</sequence>
<feature type="transmembrane region" description="Helical" evidence="6">
    <location>
        <begin position="240"/>
        <end position="263"/>
    </location>
</feature>
<feature type="transmembrane region" description="Helical" evidence="6">
    <location>
        <begin position="199"/>
        <end position="228"/>
    </location>
</feature>
<dbReference type="eggNOG" id="COG0392">
    <property type="taxonomic scope" value="Bacteria"/>
</dbReference>
<dbReference type="EMBL" id="JPSP01000011">
    <property type="protein sequence ID" value="KFF41216.1"/>
    <property type="molecule type" value="Genomic_DNA"/>
</dbReference>
<reference evidence="7 8" key="1">
    <citation type="submission" date="2014-08" db="EMBL/GenBank/DDBJ databases">
        <title>Comparative genomics reveals surprising divergence of two closely related strains of uncultivated UCYN-A cyanobacteria.</title>
        <authorList>
            <person name="Bombar D."/>
            <person name="Heller P."/>
            <person name="Sanchez-Baracaldo P."/>
            <person name="Carter B.J."/>
            <person name="Zert J.P."/>
        </authorList>
    </citation>
    <scope>NUCLEOTIDE SEQUENCE [LARGE SCALE GENOMIC DNA]</scope>
</reference>
<evidence type="ECO:0000256" key="1">
    <source>
        <dbReference type="ARBA" id="ARBA00004651"/>
    </source>
</evidence>
<evidence type="ECO:0000256" key="3">
    <source>
        <dbReference type="ARBA" id="ARBA00022692"/>
    </source>
</evidence>
<dbReference type="STRING" id="1527444.ucyna2_00945"/>
<protein>
    <submittedName>
        <fullName evidence="7">Putative integral membrane protein</fullName>
    </submittedName>
</protein>
<accession>A0A086CGA2</accession>
<gene>
    <name evidence="7" type="ORF">ucyna2_00945</name>
</gene>
<proteinExistence type="predicted"/>
<evidence type="ECO:0000256" key="6">
    <source>
        <dbReference type="SAM" id="Phobius"/>
    </source>
</evidence>
<evidence type="ECO:0000256" key="4">
    <source>
        <dbReference type="ARBA" id="ARBA00022989"/>
    </source>
</evidence>
<name>A0A086CGA2_9CHRO</name>
<dbReference type="AlphaFoldDB" id="A0A086CGA2"/>
<evidence type="ECO:0000256" key="2">
    <source>
        <dbReference type="ARBA" id="ARBA00022475"/>
    </source>
</evidence>
<keyword evidence="2" id="KW-1003">Cell membrane</keyword>
<feature type="transmembrane region" description="Helical" evidence="6">
    <location>
        <begin position="152"/>
        <end position="178"/>
    </location>
</feature>
<keyword evidence="5 6" id="KW-0472">Membrane</keyword>